<dbReference type="EMBL" id="MSFK01000045">
    <property type="protein sequence ID" value="PWY68069.1"/>
    <property type="molecule type" value="Genomic_DNA"/>
</dbReference>
<keyword evidence="2" id="KW-1185">Reference proteome</keyword>
<dbReference type="RefSeq" id="XP_025462091.1">
    <property type="nucleotide sequence ID" value="XM_025612878.1"/>
</dbReference>
<organism evidence="1 2">
    <name type="scientific">Aspergillus sclerotioniger CBS 115572</name>
    <dbReference type="NCBI Taxonomy" id="1450535"/>
    <lineage>
        <taxon>Eukaryota</taxon>
        <taxon>Fungi</taxon>
        <taxon>Dikarya</taxon>
        <taxon>Ascomycota</taxon>
        <taxon>Pezizomycotina</taxon>
        <taxon>Eurotiomycetes</taxon>
        <taxon>Eurotiomycetidae</taxon>
        <taxon>Eurotiales</taxon>
        <taxon>Aspergillaceae</taxon>
        <taxon>Aspergillus</taxon>
        <taxon>Aspergillus subgen. Circumdati</taxon>
    </lineage>
</organism>
<dbReference type="AlphaFoldDB" id="A0A317V352"/>
<dbReference type="PROSITE" id="PS51257">
    <property type="entry name" value="PROKAR_LIPOPROTEIN"/>
    <property type="match status" value="1"/>
</dbReference>
<accession>A0A317V352</accession>
<proteinExistence type="predicted"/>
<evidence type="ECO:0000313" key="1">
    <source>
        <dbReference type="EMBL" id="PWY68069.1"/>
    </source>
</evidence>
<comment type="caution">
    <text evidence="1">The sequence shown here is derived from an EMBL/GenBank/DDBJ whole genome shotgun (WGS) entry which is preliminary data.</text>
</comment>
<protein>
    <submittedName>
        <fullName evidence="1">Uncharacterized protein</fullName>
    </submittedName>
</protein>
<evidence type="ECO:0000313" key="2">
    <source>
        <dbReference type="Proteomes" id="UP000246702"/>
    </source>
</evidence>
<dbReference type="Proteomes" id="UP000246702">
    <property type="component" value="Unassembled WGS sequence"/>
</dbReference>
<reference evidence="1 2" key="1">
    <citation type="submission" date="2016-12" db="EMBL/GenBank/DDBJ databases">
        <title>The genomes of Aspergillus section Nigri reveals drivers in fungal speciation.</title>
        <authorList>
            <consortium name="DOE Joint Genome Institute"/>
            <person name="Vesth T.C."/>
            <person name="Nybo J."/>
            <person name="Theobald S."/>
            <person name="Brandl J."/>
            <person name="Frisvad J.C."/>
            <person name="Nielsen K.F."/>
            <person name="Lyhne E.K."/>
            <person name="Kogle M.E."/>
            <person name="Kuo A."/>
            <person name="Riley R."/>
            <person name="Clum A."/>
            <person name="Nolan M."/>
            <person name="Lipzen A."/>
            <person name="Salamov A."/>
            <person name="Henrissat B."/>
            <person name="Wiebenga A."/>
            <person name="De Vries R.P."/>
            <person name="Grigoriev I.V."/>
            <person name="Mortensen U.H."/>
            <person name="Andersen M.R."/>
            <person name="Baker S.E."/>
        </authorList>
    </citation>
    <scope>NUCLEOTIDE SEQUENCE [LARGE SCALE GENOMIC DNA]</scope>
    <source>
        <strain evidence="1 2">CBS 115572</strain>
    </source>
</reference>
<sequence>MRSSGSDSPGWYEVGRQFALWIVLSSLGCAPASTLGKVAEGPSSRLEFSNKLAAGPEGR</sequence>
<dbReference type="GeneID" id="37115021"/>
<name>A0A317V352_9EURO</name>
<gene>
    <name evidence="1" type="ORF">BO94DRAFT_540266</name>
</gene>